<reference evidence="6 7" key="1">
    <citation type="submission" date="2018-08" db="EMBL/GenBank/DDBJ databases">
        <title>Paraburkholderia sp. DHOM06 isolated from forest soil.</title>
        <authorList>
            <person name="Gao Z.-H."/>
            <person name="Qiu L.-H."/>
        </authorList>
    </citation>
    <scope>NUCLEOTIDE SEQUENCE [LARGE SCALE GENOMIC DNA]</scope>
    <source>
        <strain evidence="6 7">DHOM06</strain>
    </source>
</reference>
<dbReference type="EMBL" id="QRGA01000016">
    <property type="protein sequence ID" value="RDU95937.1"/>
    <property type="molecule type" value="Genomic_DNA"/>
</dbReference>
<feature type="domain" description="CusB-like beta-barrel" evidence="5">
    <location>
        <begin position="205"/>
        <end position="276"/>
    </location>
</feature>
<dbReference type="RefSeq" id="WP_115536323.1">
    <property type="nucleotide sequence ID" value="NZ_QRGA01000016.1"/>
</dbReference>
<dbReference type="InterPro" id="IPR006143">
    <property type="entry name" value="RND_pump_MFP"/>
</dbReference>
<dbReference type="Pfam" id="PF25917">
    <property type="entry name" value="BSH_RND"/>
    <property type="match status" value="1"/>
</dbReference>
<accession>A0A3D8JSB2</accession>
<dbReference type="Proteomes" id="UP000256838">
    <property type="component" value="Unassembled WGS sequence"/>
</dbReference>
<organism evidence="6 7">
    <name type="scientific">Trinickia dinghuensis</name>
    <dbReference type="NCBI Taxonomy" id="2291023"/>
    <lineage>
        <taxon>Bacteria</taxon>
        <taxon>Pseudomonadati</taxon>
        <taxon>Pseudomonadota</taxon>
        <taxon>Betaproteobacteria</taxon>
        <taxon>Burkholderiales</taxon>
        <taxon>Burkholderiaceae</taxon>
        <taxon>Trinickia</taxon>
    </lineage>
</organism>
<gene>
    <name evidence="6" type="ORF">DWV00_25055</name>
</gene>
<dbReference type="PANTHER" id="PTHR30469:SF15">
    <property type="entry name" value="HLYD FAMILY OF SECRETION PROTEINS"/>
    <property type="match status" value="1"/>
</dbReference>
<dbReference type="Gene3D" id="2.40.50.100">
    <property type="match status" value="1"/>
</dbReference>
<dbReference type="PANTHER" id="PTHR30469">
    <property type="entry name" value="MULTIDRUG RESISTANCE PROTEIN MDTA"/>
    <property type="match status" value="1"/>
</dbReference>
<feature type="compositionally biased region" description="Low complexity" evidence="2">
    <location>
        <begin position="38"/>
        <end position="52"/>
    </location>
</feature>
<dbReference type="GO" id="GO:0015562">
    <property type="term" value="F:efflux transmembrane transporter activity"/>
    <property type="evidence" value="ECO:0007669"/>
    <property type="project" value="TreeGrafter"/>
</dbReference>
<feature type="domain" description="Multidrug resistance protein MdtA-like barrel-sandwich hybrid" evidence="4">
    <location>
        <begin position="70"/>
        <end position="197"/>
    </location>
</feature>
<feature type="chain" id="PRO_5017745982" evidence="3">
    <location>
        <begin position="24"/>
        <end position="278"/>
    </location>
</feature>
<sequence length="278" mass="29064">MNRWCMAGLRSAALMMVIHGAWAAAPQAAAPHAPAPAAPVSAQPAAPAAAVPGHTQDDGRIRIQLVARDQVDLSSEIGAKIASMPFRDGDAFRAGQTLVSLDCSLFAAQLHKAQAESDAAVQLKHVDDRLSQLHSIGQIDVDEASARAKASAAEVAYMQATVHKCSIAAPFDGRVVKRSAAAQQYAEPGKTLLTIVDTGHLELKMIVPSKWLVWLKPGHALTVTVDEVGKTYPATVARIGARVDPVTQTVDVTAALSGHTPELLPGMSGWASFAGAGH</sequence>
<keyword evidence="7" id="KW-1185">Reference proteome</keyword>
<protein>
    <submittedName>
        <fullName evidence="6">Efflux RND transporter periplasmic adaptor subunit</fullName>
    </submittedName>
</protein>
<dbReference type="SUPFAM" id="SSF111369">
    <property type="entry name" value="HlyD-like secretion proteins"/>
    <property type="match status" value="1"/>
</dbReference>
<dbReference type="NCBIfam" id="TIGR01730">
    <property type="entry name" value="RND_mfp"/>
    <property type="match status" value="1"/>
</dbReference>
<evidence type="ECO:0000313" key="6">
    <source>
        <dbReference type="EMBL" id="RDU95937.1"/>
    </source>
</evidence>
<evidence type="ECO:0000256" key="3">
    <source>
        <dbReference type="SAM" id="SignalP"/>
    </source>
</evidence>
<dbReference type="AlphaFoldDB" id="A0A3D8JSB2"/>
<dbReference type="InterPro" id="IPR058792">
    <property type="entry name" value="Beta-barrel_RND_2"/>
</dbReference>
<proteinExistence type="inferred from homology"/>
<evidence type="ECO:0000259" key="5">
    <source>
        <dbReference type="Pfam" id="PF25954"/>
    </source>
</evidence>
<comment type="caution">
    <text evidence="6">The sequence shown here is derived from an EMBL/GenBank/DDBJ whole genome shotgun (WGS) entry which is preliminary data.</text>
</comment>
<dbReference type="GO" id="GO:1990281">
    <property type="term" value="C:efflux pump complex"/>
    <property type="evidence" value="ECO:0007669"/>
    <property type="project" value="TreeGrafter"/>
</dbReference>
<keyword evidence="3" id="KW-0732">Signal</keyword>
<feature type="region of interest" description="Disordered" evidence="2">
    <location>
        <begin position="32"/>
        <end position="55"/>
    </location>
</feature>
<dbReference type="Gene3D" id="2.40.30.170">
    <property type="match status" value="1"/>
</dbReference>
<comment type="similarity">
    <text evidence="1">Belongs to the membrane fusion protein (MFP) (TC 8.A.1) family.</text>
</comment>
<dbReference type="InterPro" id="IPR058625">
    <property type="entry name" value="MdtA-like_BSH"/>
</dbReference>
<name>A0A3D8JSB2_9BURK</name>
<evidence type="ECO:0000256" key="2">
    <source>
        <dbReference type="SAM" id="MobiDB-lite"/>
    </source>
</evidence>
<evidence type="ECO:0000259" key="4">
    <source>
        <dbReference type="Pfam" id="PF25917"/>
    </source>
</evidence>
<dbReference type="Pfam" id="PF25954">
    <property type="entry name" value="Beta-barrel_RND_2"/>
    <property type="match status" value="1"/>
</dbReference>
<evidence type="ECO:0000313" key="7">
    <source>
        <dbReference type="Proteomes" id="UP000256838"/>
    </source>
</evidence>
<feature type="signal peptide" evidence="3">
    <location>
        <begin position="1"/>
        <end position="23"/>
    </location>
</feature>
<dbReference type="OrthoDB" id="9778796at2"/>
<evidence type="ECO:0000256" key="1">
    <source>
        <dbReference type="ARBA" id="ARBA00009477"/>
    </source>
</evidence>